<dbReference type="EMBL" id="JSXS01000123">
    <property type="protein sequence ID" value="KIL30441.1"/>
    <property type="molecule type" value="Genomic_DNA"/>
</dbReference>
<sequence length="39" mass="4469">MLSQLNMMNLTGCTKIKNMNVKDIAILIMRIKRGKEGLF</sequence>
<reference evidence="1 2" key="1">
    <citation type="submission" date="2014-11" db="EMBL/GenBank/DDBJ databases">
        <title>Draft Genome Sequences of Nine Bacillus subtilis Strains that Form Spores with High Heat-Resistance.</title>
        <authorList>
            <person name="Krawcyk A.O."/>
            <person name="Berendsen E.M."/>
            <person name="de Jong A."/>
            <person name="Holsappel S."/>
            <person name="Eijlander R.T."/>
            <person name="Wells-Bennik M."/>
            <person name="Kuipers O.P."/>
        </authorList>
    </citation>
    <scope>NUCLEOTIDE SEQUENCE [LARGE SCALE GENOMIC DNA]</scope>
    <source>
        <strain evidence="1 2">B4067</strain>
    </source>
</reference>
<protein>
    <submittedName>
        <fullName evidence="1">Uncharacterized protein</fullName>
    </submittedName>
</protein>
<dbReference type="AlphaFoldDB" id="A0ABD3ZQM1"/>
<organism evidence="1 2">
    <name type="scientific">Bacillus subtilis subsp. subtilis</name>
    <dbReference type="NCBI Taxonomy" id="135461"/>
    <lineage>
        <taxon>Bacteria</taxon>
        <taxon>Bacillati</taxon>
        <taxon>Bacillota</taxon>
        <taxon>Bacilli</taxon>
        <taxon>Bacillales</taxon>
        <taxon>Bacillaceae</taxon>
        <taxon>Bacillus</taxon>
    </lineage>
</organism>
<proteinExistence type="predicted"/>
<gene>
    <name evidence="1" type="ORF">B4067_4813</name>
</gene>
<evidence type="ECO:0000313" key="1">
    <source>
        <dbReference type="EMBL" id="KIL30441.1"/>
    </source>
</evidence>
<evidence type="ECO:0000313" key="2">
    <source>
        <dbReference type="Proteomes" id="UP000031970"/>
    </source>
</evidence>
<dbReference type="Proteomes" id="UP000031970">
    <property type="component" value="Unassembled WGS sequence"/>
</dbReference>
<name>A0ABD3ZQM1_BACIU</name>
<accession>A0ABD3ZQM1</accession>
<comment type="caution">
    <text evidence="1">The sequence shown here is derived from an EMBL/GenBank/DDBJ whole genome shotgun (WGS) entry which is preliminary data.</text>
</comment>